<evidence type="ECO:0000313" key="2">
    <source>
        <dbReference type="Proteomes" id="UP000646523"/>
    </source>
</evidence>
<proteinExistence type="predicted"/>
<dbReference type="EMBL" id="BMNH01000001">
    <property type="protein sequence ID" value="GGO60967.1"/>
    <property type="molecule type" value="Genomic_DNA"/>
</dbReference>
<protein>
    <submittedName>
        <fullName evidence="1">Uncharacterized protein</fullName>
    </submittedName>
</protein>
<gene>
    <name evidence="1" type="ORF">GCM10012289_02080</name>
</gene>
<comment type="caution">
    <text evidence="1">The sequence shown here is derived from an EMBL/GenBank/DDBJ whole genome shotgun (WGS) entry which is preliminary data.</text>
</comment>
<name>A0A917YQ53_9ACTN</name>
<sequence>MVRGGKAARLVGGFFGRRAGRFFRRARKREEITPRGFLRDARERGGFTWSPHTRRPPDDGYMVALTGHTVQHPASLLDDLDASAAAIDDYLMRRRSLFENDRDIYLGGWIEDGKLWLEPSRNVRNRAAAVRLARETDQIAIYDVRAGTTIDTGGAGGFL</sequence>
<reference evidence="1" key="2">
    <citation type="submission" date="2020-09" db="EMBL/GenBank/DDBJ databases">
        <authorList>
            <person name="Sun Q."/>
            <person name="Zhou Y."/>
        </authorList>
    </citation>
    <scope>NUCLEOTIDE SEQUENCE</scope>
    <source>
        <strain evidence="1">CGMCC 4.7368</strain>
    </source>
</reference>
<evidence type="ECO:0000313" key="1">
    <source>
        <dbReference type="EMBL" id="GGO60967.1"/>
    </source>
</evidence>
<keyword evidence="2" id="KW-1185">Reference proteome</keyword>
<organism evidence="1 2">
    <name type="scientific">Nonomuraea cavernae</name>
    <dbReference type="NCBI Taxonomy" id="2045107"/>
    <lineage>
        <taxon>Bacteria</taxon>
        <taxon>Bacillati</taxon>
        <taxon>Actinomycetota</taxon>
        <taxon>Actinomycetes</taxon>
        <taxon>Streptosporangiales</taxon>
        <taxon>Streptosporangiaceae</taxon>
        <taxon>Nonomuraea</taxon>
    </lineage>
</organism>
<dbReference type="AlphaFoldDB" id="A0A917YQ53"/>
<dbReference type="Proteomes" id="UP000646523">
    <property type="component" value="Unassembled WGS sequence"/>
</dbReference>
<dbReference type="RefSeq" id="WP_189122024.1">
    <property type="nucleotide sequence ID" value="NZ_BMNH01000001.1"/>
</dbReference>
<reference evidence="1" key="1">
    <citation type="journal article" date="2014" name="Int. J. Syst. Evol. Microbiol.">
        <title>Complete genome sequence of Corynebacterium casei LMG S-19264T (=DSM 44701T), isolated from a smear-ripened cheese.</title>
        <authorList>
            <consortium name="US DOE Joint Genome Institute (JGI-PGF)"/>
            <person name="Walter F."/>
            <person name="Albersmeier A."/>
            <person name="Kalinowski J."/>
            <person name="Ruckert C."/>
        </authorList>
    </citation>
    <scope>NUCLEOTIDE SEQUENCE</scope>
    <source>
        <strain evidence="1">CGMCC 4.7368</strain>
    </source>
</reference>
<accession>A0A917YQ53</accession>